<dbReference type="RefSeq" id="WP_271431223.1">
    <property type="nucleotide sequence ID" value="NZ_JAQIOY010000001.1"/>
</dbReference>
<keyword evidence="5" id="KW-1185">Reference proteome</keyword>
<dbReference type="SUPFAM" id="SSF54637">
    <property type="entry name" value="Thioesterase/thiol ester dehydrase-isomerase"/>
    <property type="match status" value="1"/>
</dbReference>
<evidence type="ECO:0000313" key="5">
    <source>
        <dbReference type="Proteomes" id="UP001210720"/>
    </source>
</evidence>
<sequence length="138" mass="14728">MRVEDAQTLLHDNFAPWVLALKPRISALDQSGATLEIPITPDIARVGNIVCGQALATLADTSMVFACIGHLDAFQPVATTNLETRFLTAARGDLVRCEARVIRAGRALMFAEARLFSDPSGKEVAAASATFFVPPSSN</sequence>
<dbReference type="InterPro" id="IPR029069">
    <property type="entry name" value="HotDog_dom_sf"/>
</dbReference>
<evidence type="ECO:0000259" key="3">
    <source>
        <dbReference type="Pfam" id="PF03061"/>
    </source>
</evidence>
<comment type="similarity">
    <text evidence="1">Belongs to the thioesterase PaaI family.</text>
</comment>
<dbReference type="CDD" id="cd03443">
    <property type="entry name" value="PaaI_thioesterase"/>
    <property type="match status" value="1"/>
</dbReference>
<feature type="domain" description="Thioesterase" evidence="3">
    <location>
        <begin position="54"/>
        <end position="121"/>
    </location>
</feature>
<keyword evidence="2" id="KW-0378">Hydrolase</keyword>
<proteinExistence type="inferred from homology"/>
<evidence type="ECO:0000256" key="1">
    <source>
        <dbReference type="ARBA" id="ARBA00008324"/>
    </source>
</evidence>
<dbReference type="Gene3D" id="3.10.129.10">
    <property type="entry name" value="Hotdog Thioesterase"/>
    <property type="match status" value="1"/>
</dbReference>
<dbReference type="Pfam" id="PF03061">
    <property type="entry name" value="4HBT"/>
    <property type="match status" value="1"/>
</dbReference>
<name>A0ABT4XPQ7_9RHOB</name>
<evidence type="ECO:0000313" key="4">
    <source>
        <dbReference type="EMBL" id="MDA7423890.1"/>
    </source>
</evidence>
<dbReference type="PANTHER" id="PTHR21660">
    <property type="entry name" value="THIOESTERASE SUPERFAMILY MEMBER-RELATED"/>
    <property type="match status" value="1"/>
</dbReference>
<dbReference type="Proteomes" id="UP001210720">
    <property type="component" value="Unassembled WGS sequence"/>
</dbReference>
<evidence type="ECO:0000256" key="2">
    <source>
        <dbReference type="ARBA" id="ARBA00022801"/>
    </source>
</evidence>
<accession>A0ABT4XPQ7</accession>
<dbReference type="InterPro" id="IPR006683">
    <property type="entry name" value="Thioestr_dom"/>
</dbReference>
<comment type="caution">
    <text evidence="4">The sequence shown here is derived from an EMBL/GenBank/DDBJ whole genome shotgun (WGS) entry which is preliminary data.</text>
</comment>
<reference evidence="4 5" key="1">
    <citation type="submission" date="2023-01" db="EMBL/GenBank/DDBJ databases">
        <title>Thalassococcus onchidii sp. nov., isolated from a marine invertebrate from the South China Sea.</title>
        <authorList>
            <person name="Xu S."/>
            <person name="Liu Z."/>
            <person name="Xu Y."/>
        </authorList>
    </citation>
    <scope>NUCLEOTIDE SEQUENCE [LARGE SCALE GENOMIC DNA]</scope>
    <source>
        <strain evidence="4 5">KCTC 32084</strain>
    </source>
</reference>
<dbReference type="EMBL" id="JAQIOY010000001">
    <property type="protein sequence ID" value="MDA7423890.1"/>
    <property type="molecule type" value="Genomic_DNA"/>
</dbReference>
<dbReference type="InterPro" id="IPR039298">
    <property type="entry name" value="ACOT13"/>
</dbReference>
<organism evidence="4 5">
    <name type="scientific">Thalassococcus lentus</name>
    <dbReference type="NCBI Taxonomy" id="1210524"/>
    <lineage>
        <taxon>Bacteria</taxon>
        <taxon>Pseudomonadati</taxon>
        <taxon>Pseudomonadota</taxon>
        <taxon>Alphaproteobacteria</taxon>
        <taxon>Rhodobacterales</taxon>
        <taxon>Roseobacteraceae</taxon>
        <taxon>Thalassococcus</taxon>
    </lineage>
</organism>
<gene>
    <name evidence="4" type="ORF">PFY00_04065</name>
</gene>
<dbReference type="PANTHER" id="PTHR21660:SF1">
    <property type="entry name" value="ACYL-COENZYME A THIOESTERASE 13"/>
    <property type="match status" value="1"/>
</dbReference>
<protein>
    <submittedName>
        <fullName evidence="4">PaaI family thioesterase</fullName>
    </submittedName>
</protein>